<reference evidence="10 11" key="1">
    <citation type="submission" date="2018-08" db="EMBL/GenBank/DDBJ databases">
        <title>A genome reference for cultivated species of the human gut microbiota.</title>
        <authorList>
            <person name="Zou Y."/>
            <person name="Xue W."/>
            <person name="Luo G."/>
        </authorList>
    </citation>
    <scope>NUCLEOTIDE SEQUENCE [LARGE SCALE GENOMIC DNA]</scope>
    <source>
        <strain evidence="10 11">OF01-2LB</strain>
    </source>
</reference>
<dbReference type="PANTHER" id="PTHR32502:SF8">
    <property type="entry name" value="N-ACETYLGALACTOSAMINE PERMEASE IIC COMPONENT 1"/>
    <property type="match status" value="1"/>
</dbReference>
<dbReference type="InterPro" id="IPR050303">
    <property type="entry name" value="GatZ_KbaZ_carbometab"/>
</dbReference>
<dbReference type="RefSeq" id="WP_117444988.1">
    <property type="nucleotide sequence ID" value="NZ_CAXUJB010000002.1"/>
</dbReference>
<keyword evidence="4 10" id="KW-0762">Sugar transport</keyword>
<gene>
    <name evidence="10" type="ORF">DXA38_21765</name>
</gene>
<comment type="subcellular location">
    <subcellularLocation>
        <location evidence="1">Cell membrane</location>
        <topology evidence="1">Multi-pass membrane protein</topology>
    </subcellularLocation>
</comment>
<comment type="caution">
    <text evidence="10">The sequence shown here is derived from an EMBL/GenBank/DDBJ whole genome shotgun (WGS) entry which is preliminary data.</text>
</comment>
<keyword evidence="8 9" id="KW-0472">Membrane</keyword>
<name>A0A3E2VEC3_CLOIN</name>
<accession>A0A3E2VEC3</accession>
<keyword evidence="3" id="KW-1003">Cell membrane</keyword>
<dbReference type="OrthoDB" id="1649937at2"/>
<dbReference type="GO" id="GO:0005886">
    <property type="term" value="C:plasma membrane"/>
    <property type="evidence" value="ECO:0007669"/>
    <property type="project" value="UniProtKB-SubCell"/>
</dbReference>
<feature type="transmembrane region" description="Helical" evidence="9">
    <location>
        <begin position="172"/>
        <end position="199"/>
    </location>
</feature>
<feature type="transmembrane region" description="Helical" evidence="9">
    <location>
        <begin position="205"/>
        <end position="236"/>
    </location>
</feature>
<organism evidence="10 11">
    <name type="scientific">Clostridium innocuum</name>
    <dbReference type="NCBI Taxonomy" id="1522"/>
    <lineage>
        <taxon>Bacteria</taxon>
        <taxon>Bacillati</taxon>
        <taxon>Bacillota</taxon>
        <taxon>Clostridia</taxon>
        <taxon>Eubacteriales</taxon>
        <taxon>Clostridiaceae</taxon>
        <taxon>Clostridium</taxon>
    </lineage>
</organism>
<evidence type="ECO:0000256" key="1">
    <source>
        <dbReference type="ARBA" id="ARBA00004651"/>
    </source>
</evidence>
<evidence type="ECO:0000313" key="10">
    <source>
        <dbReference type="EMBL" id="RGC08700.1"/>
    </source>
</evidence>
<evidence type="ECO:0000313" key="11">
    <source>
        <dbReference type="Proteomes" id="UP000260025"/>
    </source>
</evidence>
<evidence type="ECO:0000256" key="8">
    <source>
        <dbReference type="ARBA" id="ARBA00023136"/>
    </source>
</evidence>
<dbReference type="PROSITE" id="PS51106">
    <property type="entry name" value="PTS_EIIC_TYPE_4"/>
    <property type="match status" value="1"/>
</dbReference>
<dbReference type="InterPro" id="IPR004700">
    <property type="entry name" value="PTS_IIC_man"/>
</dbReference>
<keyword evidence="5" id="KW-0598">Phosphotransferase system</keyword>
<dbReference type="PANTHER" id="PTHR32502">
    <property type="entry name" value="N-ACETYLGALACTOSAMINE PERMEASE II COMPONENT-RELATED"/>
    <property type="match status" value="1"/>
</dbReference>
<dbReference type="Pfam" id="PF03609">
    <property type="entry name" value="EII-Sor"/>
    <property type="match status" value="1"/>
</dbReference>
<evidence type="ECO:0000256" key="6">
    <source>
        <dbReference type="ARBA" id="ARBA00022692"/>
    </source>
</evidence>
<protein>
    <submittedName>
        <fullName evidence="10">PTS sugar transporter subunit IIC</fullName>
    </submittedName>
</protein>
<dbReference type="Proteomes" id="UP000260025">
    <property type="component" value="Unassembled WGS sequence"/>
</dbReference>
<sequence>MTILQALIIGLLYWISQAKVWYGFSIMRMPLSIAPFIGLIFNDMETALQVGATLQMIYIGSIAPGGNPPADEGLASCIAIPIAITSNIDPTVAISLAIPLGLLGVVLENVRKTLNSGFVHMADRYAVKGNVKGIQLCATVYPILLAFPMRFLPVFIACLFGPEAIQTFVNSLPIWATNGLSVAGNILPALGFAITMIVIGKKQYIPMFISGFFLVAYSGLSTIGVSIFGACLVLMLMQMKKTNNVIVEESEGLE</sequence>
<keyword evidence="7 9" id="KW-1133">Transmembrane helix</keyword>
<proteinExistence type="predicted"/>
<dbReference type="EMBL" id="QVEV01000071">
    <property type="protein sequence ID" value="RGC08700.1"/>
    <property type="molecule type" value="Genomic_DNA"/>
</dbReference>
<evidence type="ECO:0000256" key="3">
    <source>
        <dbReference type="ARBA" id="ARBA00022475"/>
    </source>
</evidence>
<evidence type="ECO:0000256" key="4">
    <source>
        <dbReference type="ARBA" id="ARBA00022597"/>
    </source>
</evidence>
<evidence type="ECO:0000256" key="7">
    <source>
        <dbReference type="ARBA" id="ARBA00022989"/>
    </source>
</evidence>
<evidence type="ECO:0000256" key="5">
    <source>
        <dbReference type="ARBA" id="ARBA00022683"/>
    </source>
</evidence>
<evidence type="ECO:0000256" key="9">
    <source>
        <dbReference type="SAM" id="Phobius"/>
    </source>
</evidence>
<dbReference type="GO" id="GO:0009401">
    <property type="term" value="P:phosphoenolpyruvate-dependent sugar phosphotransferase system"/>
    <property type="evidence" value="ECO:0007669"/>
    <property type="project" value="UniProtKB-KW"/>
</dbReference>
<feature type="transmembrane region" description="Helical" evidence="9">
    <location>
        <begin position="140"/>
        <end position="160"/>
    </location>
</feature>
<evidence type="ECO:0000256" key="2">
    <source>
        <dbReference type="ARBA" id="ARBA00022448"/>
    </source>
</evidence>
<keyword evidence="6 9" id="KW-0812">Transmembrane</keyword>
<keyword evidence="2" id="KW-0813">Transport</keyword>
<dbReference type="AlphaFoldDB" id="A0A3E2VEC3"/>